<dbReference type="Proteomes" id="UP000545588">
    <property type="component" value="Unassembled WGS sequence"/>
</dbReference>
<comment type="caution">
    <text evidence="5">The sequence shown here is derived from an EMBL/GenBank/DDBJ whole genome shotgun (WGS) entry which is preliminary data.</text>
</comment>
<dbReference type="InterPro" id="IPR004381">
    <property type="entry name" value="Glycerate_kinase"/>
</dbReference>
<dbReference type="Pfam" id="PF02595">
    <property type="entry name" value="Gly_kinase"/>
    <property type="match status" value="1"/>
</dbReference>
<proteinExistence type="inferred from homology"/>
<dbReference type="EC" id="2.7.1.31" evidence="6"/>
<dbReference type="Gene3D" id="3.40.50.10350">
    <property type="entry name" value="Glycerate kinase, domain 1"/>
    <property type="match status" value="1"/>
</dbReference>
<accession>A0A6V7RL13</accession>
<protein>
    <submittedName>
        <fullName evidence="5">Glycerate 2-kinase</fullName>
    </submittedName>
    <submittedName>
        <fullName evidence="6">Glycerate kinase</fullName>
        <ecNumber evidence="6">2.7.1.31</ecNumber>
    </submittedName>
</protein>
<evidence type="ECO:0000256" key="3">
    <source>
        <dbReference type="ARBA" id="ARBA00022777"/>
    </source>
</evidence>
<reference evidence="6 8" key="2">
    <citation type="submission" date="2020-08" db="EMBL/GenBank/DDBJ databases">
        <title>Genomic Encyclopedia of Type Strains, Phase IV (KMG-IV): sequencing the most valuable type-strain genomes for metagenomic binning, comparative biology and taxonomic classification.</title>
        <authorList>
            <person name="Goeker M."/>
        </authorList>
    </citation>
    <scope>NUCLEOTIDE SEQUENCE [LARGE SCALE GENOMIC DNA]</scope>
    <source>
        <strain evidence="6 8">DSM 22419</strain>
    </source>
</reference>
<evidence type="ECO:0000313" key="7">
    <source>
        <dbReference type="Proteomes" id="UP000534001"/>
    </source>
</evidence>
<dbReference type="InterPro" id="IPR036129">
    <property type="entry name" value="Glycerate_kinase_sf"/>
</dbReference>
<evidence type="ECO:0000313" key="8">
    <source>
        <dbReference type="Proteomes" id="UP000545588"/>
    </source>
</evidence>
<gene>
    <name evidence="5" type="primary">garK_2</name>
    <name evidence="6" type="ORF">HNR41_000241</name>
    <name evidence="5" type="ORF">JEOCOQ751_01343</name>
</gene>
<dbReference type="AlphaFoldDB" id="A0A6V7RL13"/>
<dbReference type="Proteomes" id="UP000534001">
    <property type="component" value="Unassembled WGS sequence"/>
</dbReference>
<evidence type="ECO:0000313" key="6">
    <source>
        <dbReference type="EMBL" id="MBB6422315.1"/>
    </source>
</evidence>
<dbReference type="SUPFAM" id="SSF110738">
    <property type="entry name" value="Glycerate kinase I"/>
    <property type="match status" value="1"/>
</dbReference>
<keyword evidence="8" id="KW-1185">Reference proteome</keyword>
<dbReference type="Gene3D" id="3.90.1510.10">
    <property type="entry name" value="Glycerate kinase, domain 2"/>
    <property type="match status" value="1"/>
</dbReference>
<organism evidence="5 7">
    <name type="scientific">Jeotgalicoccus coquinae</name>
    <dbReference type="NCBI Taxonomy" id="709509"/>
    <lineage>
        <taxon>Bacteria</taxon>
        <taxon>Bacillati</taxon>
        <taxon>Bacillota</taxon>
        <taxon>Bacilli</taxon>
        <taxon>Bacillales</taxon>
        <taxon>Staphylococcaceae</taxon>
        <taxon>Jeotgalicoccus</taxon>
    </lineage>
</organism>
<comment type="similarity">
    <text evidence="1 4">Belongs to the glycerate kinase type-1 family.</text>
</comment>
<evidence type="ECO:0000313" key="5">
    <source>
        <dbReference type="EMBL" id="CAD2078960.1"/>
    </source>
</evidence>
<sequence>MKMVVIPSGFKECLSSEEVGRSIEKGINRVGAEHEVTVIPMADGGEGFVETIVKLKEGKIINTHVTGPVGEKIDSFFGMFHENGVRTAVIEMAAIAGLRHVPHNQRNPLYTTTYGVGETIIEAVNNNAERILIGCGDSGTSDGGTGMAQAVGVKFYDNNNELLNITGGVDIGKIHRVDLSDIDPRVLNVNIDVAVNWKNVLCGERGVAKVFGPQKGASKEDVQLLSDNFDHLAKLIQELTGDDLSYVNGGGASGGLGAGLVGFTGAELHPRFDIIRRYIEISDAIEHADIVITAEGCIDYQTPNDKIPSEVARIAKQYNKPVVAFAGTIGKKASLNYDSGIDAYASIIPKPATLEKSMTDAAKWLEKCTENTIRKIMIGTQVAQNLKKSLEQSVK</sequence>
<dbReference type="InterPro" id="IPR018193">
    <property type="entry name" value="Glyc_kinase_flavodox-like_fold"/>
</dbReference>
<reference evidence="5 7" key="1">
    <citation type="submission" date="2020-07" db="EMBL/GenBank/DDBJ databases">
        <authorList>
            <person name="Criscuolo A."/>
        </authorList>
    </citation>
    <scope>NUCLEOTIDE SEQUENCE [LARGE SCALE GENOMIC DNA]</scope>
    <source>
        <strain evidence="5">CIP111751</strain>
    </source>
</reference>
<evidence type="ECO:0000256" key="4">
    <source>
        <dbReference type="PIRNR" id="PIRNR006078"/>
    </source>
</evidence>
<evidence type="ECO:0000256" key="1">
    <source>
        <dbReference type="ARBA" id="ARBA00006284"/>
    </source>
</evidence>
<dbReference type="GO" id="GO:0008887">
    <property type="term" value="F:glycerate kinase activity"/>
    <property type="evidence" value="ECO:0007669"/>
    <property type="project" value="UniProtKB-UniRule"/>
</dbReference>
<dbReference type="PIRSF" id="PIRSF006078">
    <property type="entry name" value="GlxK"/>
    <property type="match status" value="1"/>
</dbReference>
<dbReference type="RefSeq" id="WP_184280940.1">
    <property type="nucleotide sequence ID" value="NZ_BMCO01000001.1"/>
</dbReference>
<keyword evidence="3 4" id="KW-0418">Kinase</keyword>
<dbReference type="GO" id="GO:0031388">
    <property type="term" value="P:organic acid phosphorylation"/>
    <property type="evidence" value="ECO:0007669"/>
    <property type="project" value="UniProtKB-UniRule"/>
</dbReference>
<keyword evidence="2 4" id="KW-0808">Transferase</keyword>
<dbReference type="InterPro" id="IPR018197">
    <property type="entry name" value="Glycerate_kinase_RE-like"/>
</dbReference>
<name>A0A6V7RL13_9STAP</name>
<dbReference type="EMBL" id="CAJEWA010000006">
    <property type="protein sequence ID" value="CAD2078960.1"/>
    <property type="molecule type" value="Genomic_DNA"/>
</dbReference>
<dbReference type="NCBIfam" id="TIGR00045">
    <property type="entry name" value="glycerate kinase"/>
    <property type="match status" value="1"/>
</dbReference>
<dbReference type="EMBL" id="JACHFF010000001">
    <property type="protein sequence ID" value="MBB6422315.1"/>
    <property type="molecule type" value="Genomic_DNA"/>
</dbReference>
<evidence type="ECO:0000256" key="2">
    <source>
        <dbReference type="ARBA" id="ARBA00022679"/>
    </source>
</evidence>
<dbReference type="PANTHER" id="PTHR21599:SF0">
    <property type="entry name" value="GLYCERATE KINASE"/>
    <property type="match status" value="1"/>
</dbReference>
<dbReference type="PANTHER" id="PTHR21599">
    <property type="entry name" value="GLYCERATE KINASE"/>
    <property type="match status" value="1"/>
</dbReference>